<keyword evidence="1" id="KW-1133">Transmembrane helix</keyword>
<proteinExistence type="predicted"/>
<feature type="transmembrane region" description="Helical" evidence="1">
    <location>
        <begin position="20"/>
        <end position="44"/>
    </location>
</feature>
<evidence type="ECO:0000313" key="2">
    <source>
        <dbReference type="EMBL" id="DAF90394.1"/>
    </source>
</evidence>
<sequence>MFRLEHRGFCCLCNSVFVRILKQFLFCPFVDILGFFTRVLSVTVKTFFFKIRKKIQNLLIK</sequence>
<reference evidence="2" key="1">
    <citation type="journal article" date="2021" name="Proc. Natl. Acad. Sci. U.S.A.">
        <title>A Catalog of Tens of Thousands of Viruses from Human Metagenomes Reveals Hidden Associations with Chronic Diseases.</title>
        <authorList>
            <person name="Tisza M.J."/>
            <person name="Buck C.B."/>
        </authorList>
    </citation>
    <scope>NUCLEOTIDE SEQUENCE</scope>
    <source>
        <strain evidence="2">CtsNY46</strain>
    </source>
</reference>
<keyword evidence="1" id="KW-0812">Transmembrane</keyword>
<evidence type="ECO:0000256" key="1">
    <source>
        <dbReference type="SAM" id="Phobius"/>
    </source>
</evidence>
<keyword evidence="1" id="KW-0472">Membrane</keyword>
<name>A0A8S5U7J6_9CAUD</name>
<dbReference type="EMBL" id="BK016028">
    <property type="protein sequence ID" value="DAF90394.1"/>
    <property type="molecule type" value="Genomic_DNA"/>
</dbReference>
<accession>A0A8S5U7J6</accession>
<organism evidence="2">
    <name type="scientific">Myoviridae sp. ctsNY46</name>
    <dbReference type="NCBI Taxonomy" id="2825192"/>
    <lineage>
        <taxon>Viruses</taxon>
        <taxon>Duplodnaviria</taxon>
        <taxon>Heunggongvirae</taxon>
        <taxon>Uroviricota</taxon>
        <taxon>Caudoviricetes</taxon>
    </lineage>
</organism>
<protein>
    <submittedName>
        <fullName evidence="2">Uncharacterized protein</fullName>
    </submittedName>
</protein>